<dbReference type="InterPro" id="IPR009057">
    <property type="entry name" value="Homeodomain-like_sf"/>
</dbReference>
<dbReference type="GeneID" id="19949502"/>
<name>T0QG03_SAPDV</name>
<feature type="compositionally biased region" description="Low complexity" evidence="2">
    <location>
        <begin position="35"/>
        <end position="55"/>
    </location>
</feature>
<dbReference type="EMBL" id="JH767158">
    <property type="protein sequence ID" value="EQC33671.1"/>
    <property type="molecule type" value="Genomic_DNA"/>
</dbReference>
<dbReference type="RefSeq" id="XP_008612894.1">
    <property type="nucleotide sequence ID" value="XM_008614672.1"/>
</dbReference>
<dbReference type="PROSITE" id="PS51253">
    <property type="entry name" value="HTH_CENPB"/>
    <property type="match status" value="1"/>
</dbReference>
<evidence type="ECO:0000256" key="1">
    <source>
        <dbReference type="ARBA" id="ARBA00023125"/>
    </source>
</evidence>
<keyword evidence="5" id="KW-1185">Reference proteome</keyword>
<dbReference type="AlphaFoldDB" id="T0QG03"/>
<dbReference type="InterPro" id="IPR006600">
    <property type="entry name" value="HTH_CenpB_DNA-bd_dom"/>
</dbReference>
<protein>
    <recommendedName>
        <fullName evidence="3">HTH CENPB-type domain-containing protein</fullName>
    </recommendedName>
</protein>
<keyword evidence="1" id="KW-0238">DNA-binding</keyword>
<evidence type="ECO:0000313" key="5">
    <source>
        <dbReference type="Proteomes" id="UP000030762"/>
    </source>
</evidence>
<organism evidence="4 5">
    <name type="scientific">Saprolegnia diclina (strain VS20)</name>
    <dbReference type="NCBI Taxonomy" id="1156394"/>
    <lineage>
        <taxon>Eukaryota</taxon>
        <taxon>Sar</taxon>
        <taxon>Stramenopiles</taxon>
        <taxon>Oomycota</taxon>
        <taxon>Saprolegniomycetes</taxon>
        <taxon>Saprolegniales</taxon>
        <taxon>Saprolegniaceae</taxon>
        <taxon>Saprolegnia</taxon>
    </lineage>
</organism>
<feature type="compositionally biased region" description="Acidic residues" evidence="2">
    <location>
        <begin position="283"/>
        <end position="305"/>
    </location>
</feature>
<dbReference type="VEuPathDB" id="FungiDB:SDRG_08775"/>
<dbReference type="Pfam" id="PF03221">
    <property type="entry name" value="HTH_Tnp_Tc5"/>
    <property type="match status" value="1"/>
</dbReference>
<dbReference type="SUPFAM" id="SSF46689">
    <property type="entry name" value="Homeodomain-like"/>
    <property type="match status" value="1"/>
</dbReference>
<dbReference type="GO" id="GO:0005634">
    <property type="term" value="C:nucleus"/>
    <property type="evidence" value="ECO:0007669"/>
    <property type="project" value="TreeGrafter"/>
</dbReference>
<feature type="region of interest" description="Disordered" evidence="2">
    <location>
        <begin position="257"/>
        <end position="305"/>
    </location>
</feature>
<dbReference type="STRING" id="1156394.T0QG03"/>
<dbReference type="PANTHER" id="PTHR19303">
    <property type="entry name" value="TRANSPOSON"/>
    <property type="match status" value="1"/>
</dbReference>
<proteinExistence type="predicted"/>
<reference evidence="4 5" key="1">
    <citation type="submission" date="2012-04" db="EMBL/GenBank/DDBJ databases">
        <title>The Genome Sequence of Saprolegnia declina VS20.</title>
        <authorList>
            <consortium name="The Broad Institute Genome Sequencing Platform"/>
            <person name="Russ C."/>
            <person name="Nusbaum C."/>
            <person name="Tyler B."/>
            <person name="van West P."/>
            <person name="Dieguez-Uribeondo J."/>
            <person name="de Bruijn I."/>
            <person name="Tripathy S."/>
            <person name="Jiang R."/>
            <person name="Young S.K."/>
            <person name="Zeng Q."/>
            <person name="Gargeya S."/>
            <person name="Fitzgerald M."/>
            <person name="Haas B."/>
            <person name="Abouelleil A."/>
            <person name="Alvarado L."/>
            <person name="Arachchi H.M."/>
            <person name="Berlin A."/>
            <person name="Chapman S.B."/>
            <person name="Goldberg J."/>
            <person name="Griggs A."/>
            <person name="Gujja S."/>
            <person name="Hansen M."/>
            <person name="Howarth C."/>
            <person name="Imamovic A."/>
            <person name="Larimer J."/>
            <person name="McCowen C."/>
            <person name="Montmayeur A."/>
            <person name="Murphy C."/>
            <person name="Neiman D."/>
            <person name="Pearson M."/>
            <person name="Priest M."/>
            <person name="Roberts A."/>
            <person name="Saif S."/>
            <person name="Shea T."/>
            <person name="Sisk P."/>
            <person name="Sykes S."/>
            <person name="Wortman J."/>
            <person name="Nusbaum C."/>
            <person name="Birren B."/>
        </authorList>
    </citation>
    <scope>NUCLEOTIDE SEQUENCE [LARGE SCALE GENOMIC DNA]</scope>
    <source>
        <strain evidence="4 5">VS20</strain>
    </source>
</reference>
<dbReference type="OrthoDB" id="117714at2759"/>
<accession>T0QG03</accession>
<evidence type="ECO:0000259" key="3">
    <source>
        <dbReference type="PROSITE" id="PS51253"/>
    </source>
</evidence>
<feature type="region of interest" description="Disordered" evidence="2">
    <location>
        <begin position="329"/>
        <end position="357"/>
    </location>
</feature>
<dbReference type="InParanoid" id="T0QG03"/>
<gene>
    <name evidence="4" type="ORF">SDRG_08775</name>
</gene>
<feature type="region of interest" description="Disordered" evidence="2">
    <location>
        <begin position="32"/>
        <end position="55"/>
    </location>
</feature>
<feature type="domain" description="HTH CENPB-type" evidence="3">
    <location>
        <begin position="191"/>
        <end position="259"/>
    </location>
</feature>
<dbReference type="Gene3D" id="1.10.10.60">
    <property type="entry name" value="Homeodomain-like"/>
    <property type="match status" value="2"/>
</dbReference>
<dbReference type="InterPro" id="IPR050863">
    <property type="entry name" value="CenT-Element_Derived"/>
</dbReference>
<evidence type="ECO:0000313" key="4">
    <source>
        <dbReference type="EMBL" id="EQC33671.1"/>
    </source>
</evidence>
<sequence length="403" mass="43292">MPRTLTQAEPGVAPVGHSNAAGAVRDIASLAGAGPVARNPPDVARARRPATPRNASSRICGTLAAWLSARSGTVPAQAVADQAKAMASTLGLDDFAASPMWLAAFLRRFPDLKAKVLPGPKSAPIKRKRMSLQEQIEIIDGVAAGASQVSMAARYGVRRQTVCKILQRSDVLRAEMQHQQTRGNSTTSLTRRTLTAVFPTKAIDDALVDWMRAHSGRVTNTLLQTKAKEIADTLGMHEFKASGGWLRRFSLRNGLNLRRPKQLGNPIESPQADVRDDSSSGSDDQDDDDQDADDQDADDQDTDDQDGAVKAIDAAIDAMQGIPGMQADAAENRAAEDASAMNNPAMTWQPPVPPANPPPSTVAAIDAYRCLRAYVTVRGDVRAMGELDELYRRLLQPPNIVHL</sequence>
<dbReference type="GO" id="GO:0003677">
    <property type="term" value="F:DNA binding"/>
    <property type="evidence" value="ECO:0007669"/>
    <property type="project" value="UniProtKB-KW"/>
</dbReference>
<evidence type="ECO:0000256" key="2">
    <source>
        <dbReference type="SAM" id="MobiDB-lite"/>
    </source>
</evidence>
<dbReference type="Proteomes" id="UP000030762">
    <property type="component" value="Unassembled WGS sequence"/>
</dbReference>
<dbReference type="SMART" id="SM00674">
    <property type="entry name" value="CENPB"/>
    <property type="match status" value="2"/>
</dbReference>